<keyword evidence="3" id="KW-1185">Reference proteome</keyword>
<dbReference type="STRING" id="268505.A0A2A9PDC1"/>
<sequence>MERDTKPPAPSQLQVLALGLPRSGTYSMASALSQLGLNKPFHGIDIGMNKKAWAIIDQACDASFPVLDSYNGRPFTRAQWDELFKDSEAVTDVGALFAPQLIEAYPEARVILVIRDFDSWLRSMEMLFDLIWNPLSTIMSYVVDPLLGITVGITVRKLLLGFFEARDVGEARRNASRIFERHHQQIRKMVPPQQLLEYRMGQGWEPICDFLGKPVPETPFPRSNDSEALAKLFWEGKKNSCYAAAKMCLPWLGVISAAAVFVYLSSIV</sequence>
<dbReference type="Gene3D" id="3.40.50.300">
    <property type="entry name" value="P-loop containing nucleotide triphosphate hydrolases"/>
    <property type="match status" value="1"/>
</dbReference>
<dbReference type="InterPro" id="IPR027417">
    <property type="entry name" value="P-loop_NTPase"/>
</dbReference>
<accession>A0A2A9PDC1</accession>
<reference evidence="2 3" key="1">
    <citation type="journal article" date="2015" name="BMC Genomics">
        <title>Gene expression during zombie ant biting behavior reflects the complexity underlying fungal parasitic behavioral manipulation.</title>
        <authorList>
            <person name="de Bekker C."/>
            <person name="Ohm R.A."/>
            <person name="Loreto R.G."/>
            <person name="Sebastian A."/>
            <person name="Albert I."/>
            <person name="Merrow M."/>
            <person name="Brachmann A."/>
            <person name="Hughes D.P."/>
        </authorList>
    </citation>
    <scope>NUCLEOTIDE SEQUENCE [LARGE SCALE GENOMIC DNA]</scope>
    <source>
        <strain evidence="2 3">SC16a</strain>
    </source>
</reference>
<keyword evidence="1" id="KW-0812">Transmembrane</keyword>
<dbReference type="Pfam" id="PF17784">
    <property type="entry name" value="Sulfotransfer_4"/>
    <property type="match status" value="1"/>
</dbReference>
<comment type="caution">
    <text evidence="2">The sequence shown here is derived from an EMBL/GenBank/DDBJ whole genome shotgun (WGS) entry which is preliminary data.</text>
</comment>
<dbReference type="InterPro" id="IPR040632">
    <property type="entry name" value="Sulfotransfer_4"/>
</dbReference>
<name>A0A2A9PDC1_OPHUN</name>
<dbReference type="Proteomes" id="UP000037136">
    <property type="component" value="Unassembled WGS sequence"/>
</dbReference>
<evidence type="ECO:0000256" key="1">
    <source>
        <dbReference type="SAM" id="Phobius"/>
    </source>
</evidence>
<feature type="transmembrane region" description="Helical" evidence="1">
    <location>
        <begin position="249"/>
        <end position="267"/>
    </location>
</feature>
<evidence type="ECO:0000313" key="2">
    <source>
        <dbReference type="EMBL" id="PFH59214.1"/>
    </source>
</evidence>
<evidence type="ECO:0008006" key="4">
    <source>
        <dbReference type="Google" id="ProtNLM"/>
    </source>
</evidence>
<dbReference type="SUPFAM" id="SSF52540">
    <property type="entry name" value="P-loop containing nucleoside triphosphate hydrolases"/>
    <property type="match status" value="1"/>
</dbReference>
<dbReference type="EMBL" id="LAZP02000216">
    <property type="protein sequence ID" value="PFH59214.1"/>
    <property type="molecule type" value="Genomic_DNA"/>
</dbReference>
<gene>
    <name evidence="2" type="ORF">XA68_12645</name>
</gene>
<organism evidence="2 3">
    <name type="scientific">Ophiocordyceps unilateralis</name>
    <name type="common">Zombie-ant fungus</name>
    <name type="synonym">Torrubia unilateralis</name>
    <dbReference type="NCBI Taxonomy" id="268505"/>
    <lineage>
        <taxon>Eukaryota</taxon>
        <taxon>Fungi</taxon>
        <taxon>Dikarya</taxon>
        <taxon>Ascomycota</taxon>
        <taxon>Pezizomycotina</taxon>
        <taxon>Sordariomycetes</taxon>
        <taxon>Hypocreomycetidae</taxon>
        <taxon>Hypocreales</taxon>
        <taxon>Ophiocordycipitaceae</taxon>
        <taxon>Ophiocordyceps</taxon>
    </lineage>
</organism>
<protein>
    <recommendedName>
        <fullName evidence="4">Sulfotransferase domain-containing protein</fullName>
    </recommendedName>
</protein>
<keyword evidence="1" id="KW-0472">Membrane</keyword>
<dbReference type="PANTHER" id="PTHR36978">
    <property type="entry name" value="P-LOOP CONTAINING NUCLEOTIDE TRIPHOSPHATE HYDROLASE"/>
    <property type="match status" value="1"/>
</dbReference>
<dbReference type="PANTHER" id="PTHR36978:SF4">
    <property type="entry name" value="P-LOOP CONTAINING NUCLEOSIDE TRIPHOSPHATE HYDROLASE PROTEIN"/>
    <property type="match status" value="1"/>
</dbReference>
<evidence type="ECO:0000313" key="3">
    <source>
        <dbReference type="Proteomes" id="UP000037136"/>
    </source>
</evidence>
<dbReference type="OrthoDB" id="408152at2759"/>
<dbReference type="AlphaFoldDB" id="A0A2A9PDC1"/>
<reference evidence="2 3" key="2">
    <citation type="journal article" date="2017" name="Sci. Rep.">
        <title>Ant-infecting Ophiocordyceps genomes reveal a high diversity of potential behavioral manipulation genes and a possible major role for enterotoxins.</title>
        <authorList>
            <person name="de Bekker C."/>
            <person name="Ohm R.A."/>
            <person name="Evans H.C."/>
            <person name="Brachmann A."/>
            <person name="Hughes D.P."/>
        </authorList>
    </citation>
    <scope>NUCLEOTIDE SEQUENCE [LARGE SCALE GENOMIC DNA]</scope>
    <source>
        <strain evidence="2 3">SC16a</strain>
    </source>
</reference>
<keyword evidence="1" id="KW-1133">Transmembrane helix</keyword>
<proteinExistence type="predicted"/>